<dbReference type="EMBL" id="JAJAQC010000053">
    <property type="protein sequence ID" value="MDA0567284.1"/>
    <property type="molecule type" value="Genomic_DNA"/>
</dbReference>
<evidence type="ECO:0000256" key="1">
    <source>
        <dbReference type="ARBA" id="ARBA00023015"/>
    </source>
</evidence>
<reference evidence="6" key="1">
    <citation type="submission" date="2021-10" db="EMBL/GenBank/DDBJ databases">
        <title>Streptomonospora sp. nov., isolated from mangrove soil.</title>
        <authorList>
            <person name="Chen X."/>
            <person name="Ge X."/>
            <person name="Liu W."/>
        </authorList>
    </citation>
    <scope>NUCLEOTIDE SEQUENCE</scope>
    <source>
        <strain evidence="6">S1-112</strain>
    </source>
</reference>
<dbReference type="AlphaFoldDB" id="A0A9X3SJF0"/>
<dbReference type="SUPFAM" id="SSF48498">
    <property type="entry name" value="Tetracyclin repressor-like, C-terminal domain"/>
    <property type="match status" value="1"/>
</dbReference>
<dbReference type="RefSeq" id="WP_270074534.1">
    <property type="nucleotide sequence ID" value="NZ_JAJAQC010000053.1"/>
</dbReference>
<dbReference type="Pfam" id="PF00440">
    <property type="entry name" value="TetR_N"/>
    <property type="match status" value="1"/>
</dbReference>
<evidence type="ECO:0000256" key="3">
    <source>
        <dbReference type="ARBA" id="ARBA00023163"/>
    </source>
</evidence>
<dbReference type="SUPFAM" id="SSF46689">
    <property type="entry name" value="Homeodomain-like"/>
    <property type="match status" value="1"/>
</dbReference>
<gene>
    <name evidence="6" type="ORF">LG943_23620</name>
</gene>
<evidence type="ECO:0000259" key="5">
    <source>
        <dbReference type="PROSITE" id="PS50977"/>
    </source>
</evidence>
<dbReference type="InterPro" id="IPR001647">
    <property type="entry name" value="HTH_TetR"/>
</dbReference>
<proteinExistence type="predicted"/>
<sequence>MARTGRPRRFDTAQTLEQALGIFWASGYGATSVQDLVEGLGVERGSLYAAYGDKRRLYLKTVELYWAEYERALRSALSSVPLLPALREILLMATRLGAAAADQRAPRGCMMGNTAVELVPQDDEATAFVERSFSRFVDMTAHALGEAQERGEVVATSPPEAQARLLLVVAQGTSLLARTGTEPEAAAAAIDAALAGLRRSGDTA</sequence>
<keyword evidence="1" id="KW-0805">Transcription regulation</keyword>
<evidence type="ECO:0000256" key="4">
    <source>
        <dbReference type="PROSITE-ProRule" id="PRU00335"/>
    </source>
</evidence>
<evidence type="ECO:0000256" key="2">
    <source>
        <dbReference type="ARBA" id="ARBA00023125"/>
    </source>
</evidence>
<dbReference type="InterPro" id="IPR036271">
    <property type="entry name" value="Tet_transcr_reg_TetR-rel_C_sf"/>
</dbReference>
<organism evidence="6 7">
    <name type="scientific">Streptomonospora mangrovi</name>
    <dbReference type="NCBI Taxonomy" id="2883123"/>
    <lineage>
        <taxon>Bacteria</taxon>
        <taxon>Bacillati</taxon>
        <taxon>Actinomycetota</taxon>
        <taxon>Actinomycetes</taxon>
        <taxon>Streptosporangiales</taxon>
        <taxon>Nocardiopsidaceae</taxon>
        <taxon>Streptomonospora</taxon>
    </lineage>
</organism>
<dbReference type="InterPro" id="IPR011075">
    <property type="entry name" value="TetR_C"/>
</dbReference>
<protein>
    <submittedName>
        <fullName evidence="6">TetR family transcriptional regulator</fullName>
    </submittedName>
</protein>
<feature type="DNA-binding region" description="H-T-H motif" evidence="4">
    <location>
        <begin position="32"/>
        <end position="51"/>
    </location>
</feature>
<dbReference type="Gene3D" id="1.10.10.60">
    <property type="entry name" value="Homeodomain-like"/>
    <property type="match status" value="1"/>
</dbReference>
<keyword evidence="2 4" id="KW-0238">DNA-binding</keyword>
<name>A0A9X3SJF0_9ACTN</name>
<evidence type="ECO:0000313" key="7">
    <source>
        <dbReference type="Proteomes" id="UP001140076"/>
    </source>
</evidence>
<dbReference type="PANTHER" id="PTHR47506:SF1">
    <property type="entry name" value="HTH-TYPE TRANSCRIPTIONAL REGULATOR YJDC"/>
    <property type="match status" value="1"/>
</dbReference>
<keyword evidence="7" id="KW-1185">Reference proteome</keyword>
<dbReference type="InterPro" id="IPR009057">
    <property type="entry name" value="Homeodomain-like_sf"/>
</dbReference>
<evidence type="ECO:0000313" key="6">
    <source>
        <dbReference type="EMBL" id="MDA0567284.1"/>
    </source>
</evidence>
<comment type="caution">
    <text evidence="6">The sequence shown here is derived from an EMBL/GenBank/DDBJ whole genome shotgun (WGS) entry which is preliminary data.</text>
</comment>
<keyword evidence="3" id="KW-0804">Transcription</keyword>
<dbReference type="Pfam" id="PF16925">
    <property type="entry name" value="TetR_C_13"/>
    <property type="match status" value="1"/>
</dbReference>
<dbReference type="GO" id="GO:0003677">
    <property type="term" value="F:DNA binding"/>
    <property type="evidence" value="ECO:0007669"/>
    <property type="project" value="UniProtKB-UniRule"/>
</dbReference>
<dbReference type="PANTHER" id="PTHR47506">
    <property type="entry name" value="TRANSCRIPTIONAL REGULATORY PROTEIN"/>
    <property type="match status" value="1"/>
</dbReference>
<dbReference type="Proteomes" id="UP001140076">
    <property type="component" value="Unassembled WGS sequence"/>
</dbReference>
<dbReference type="Gene3D" id="1.10.357.10">
    <property type="entry name" value="Tetracycline Repressor, domain 2"/>
    <property type="match status" value="1"/>
</dbReference>
<accession>A0A9X3SJF0</accession>
<dbReference type="PROSITE" id="PS50977">
    <property type="entry name" value="HTH_TETR_2"/>
    <property type="match status" value="1"/>
</dbReference>
<feature type="domain" description="HTH tetR-type" evidence="5">
    <location>
        <begin position="9"/>
        <end position="69"/>
    </location>
</feature>